<proteinExistence type="predicted"/>
<feature type="compositionally biased region" description="Polar residues" evidence="1">
    <location>
        <begin position="564"/>
        <end position="575"/>
    </location>
</feature>
<dbReference type="KEGG" id="nnu:104587226"/>
<organism evidence="2 3">
    <name type="scientific">Nelumbo nucifera</name>
    <name type="common">Sacred lotus</name>
    <dbReference type="NCBI Taxonomy" id="4432"/>
    <lineage>
        <taxon>Eukaryota</taxon>
        <taxon>Viridiplantae</taxon>
        <taxon>Streptophyta</taxon>
        <taxon>Embryophyta</taxon>
        <taxon>Tracheophyta</taxon>
        <taxon>Spermatophyta</taxon>
        <taxon>Magnoliopsida</taxon>
        <taxon>Proteales</taxon>
        <taxon>Nelumbonaceae</taxon>
        <taxon>Nelumbo</taxon>
    </lineage>
</organism>
<dbReference type="RefSeq" id="XP_010243056.1">
    <property type="nucleotide sequence ID" value="XM_010244754.2"/>
</dbReference>
<dbReference type="SMART" id="SM00293">
    <property type="entry name" value="PWWP"/>
    <property type="match status" value="1"/>
</dbReference>
<evidence type="ECO:0000256" key="1">
    <source>
        <dbReference type="SAM" id="MobiDB-lite"/>
    </source>
</evidence>
<dbReference type="PANTHER" id="PTHR42851">
    <property type="entry name" value="ALDOLASE-RELATED"/>
    <property type="match status" value="1"/>
</dbReference>
<feature type="region of interest" description="Disordered" evidence="1">
    <location>
        <begin position="486"/>
        <end position="680"/>
    </location>
</feature>
<dbReference type="PROSITE" id="PS50812">
    <property type="entry name" value="PWWP"/>
    <property type="match status" value="1"/>
</dbReference>
<dbReference type="SUPFAM" id="SSF63748">
    <property type="entry name" value="Tudor/PWWP/MBT"/>
    <property type="match status" value="1"/>
</dbReference>
<feature type="region of interest" description="Disordered" evidence="1">
    <location>
        <begin position="796"/>
        <end position="856"/>
    </location>
</feature>
<dbReference type="OMA" id="GHEFSVG"/>
<sequence length="1034" mass="111708">MASPETLAEGCPASEPAKAQTLEDGTVEEASRVSCPSGSTHGETGLELPSEVSVAGTQENGIGVSVSKNEGEGVDGHDVEVTATRAVETEKIFENGTDGDTVVKDETQMLSGSSEMLENGKQVGPTYENGEKNEGDVSCPEVVPTVKEDEKILTEDGLKDGGSLPLIGGDSDKKIEVSGEGISLVVEVHGSAAAVVQDNASVIKEQPLSGCEVKETSNGDQKSEFKENGGLLPDSSVNSGVKLSEVSVSMPVITKNCVITEKEEVKEAVDEEGQMEEGTYSQEHDFSVGDFVWGKIKSHPWWPGQIYDPSDASNYAAKYHRGDRLLVAYFGDGTFAWCHPSQLKPFQEGFEQMSKQSNSKSFLGAVEEAVEEIGRCVELDMICSCVPEASQVGLTRPLVVNAGIKEGVVVPEGRIGELYVTHFEPTQFLECLKCIAQDISLTNILELKVLNCRLSAFCRTKGYRQMPIFHEPKEISNPDDCAGNGIKYKRDINGQAGPQTTGPAEEDWPSSPMGGKTCQTSSHKWPGISEEKLNQRKKQRSMAELLGGEKNVESENCEDDVTEGTLSGKSTSTSQRGKRKKKLENELAEEGQGNTKSAPSSKKLKAARFSPSPAMSEKGDSAENDRGVERAQKGSSSRLRKKSKYLSPPYTNLSTGNKSFLSSTGSETETPEATKVSRTGQFISKDIDQLTGTPPIVRCSYETFQKKHSKECNARSTPGTFSPRTPKKQQVNLIFKESNASSVDMLLELRTVALDVCYLKRNQSSDAIKGFFLIFRSSLYRDGSNYGKYNDQVALRGSQKRKSSEFNSQVTDPPPTEHKAKRKKITKEEASSGKSNSKVEHTAGTSDLKVNHGKEGSDREASSAIALLLTFAPGFSLPSKDDLITMFSRFGALNESETEVLRDSSCARVVFLKSTDAKEAFSSSEKASPFGNAVVNYRLRHLSGASEHDGSSSQYQLLPLTTSGSETKTVASGSRPSSLGEGTPLQFIKQNLELMTSVLEKSGEKLSPEVKSNLEGEIKGLLNKLNSMSGSSSS</sequence>
<dbReference type="InterPro" id="IPR053063">
    <property type="entry name" value="PWWP_domain_containing_PDP"/>
</dbReference>
<evidence type="ECO:0000313" key="2">
    <source>
        <dbReference type="Proteomes" id="UP000189703"/>
    </source>
</evidence>
<feature type="region of interest" description="Disordered" evidence="1">
    <location>
        <begin position="117"/>
        <end position="139"/>
    </location>
</feature>
<name>A0A1U7Z6C3_NELNU</name>
<evidence type="ECO:0000313" key="3">
    <source>
        <dbReference type="RefSeq" id="XP_010243056.1"/>
    </source>
</evidence>
<gene>
    <name evidence="3" type="primary">LOC104587226</name>
</gene>
<dbReference type="AlphaFoldDB" id="A0A1U7Z6C3"/>
<feature type="compositionally biased region" description="Basic and acidic residues" evidence="1">
    <location>
        <begin position="617"/>
        <end position="632"/>
    </location>
</feature>
<feature type="compositionally biased region" description="Basic and acidic residues" evidence="1">
    <location>
        <begin position="212"/>
        <end position="227"/>
    </location>
</feature>
<dbReference type="OrthoDB" id="62853at2759"/>
<accession>A0A1U7Z6C3</accession>
<dbReference type="Pfam" id="PF00855">
    <property type="entry name" value="PWWP"/>
    <property type="match status" value="1"/>
</dbReference>
<dbReference type="InterPro" id="IPR000313">
    <property type="entry name" value="PWWP_dom"/>
</dbReference>
<reference evidence="3" key="1">
    <citation type="submission" date="2025-08" db="UniProtKB">
        <authorList>
            <consortium name="RefSeq"/>
        </authorList>
    </citation>
    <scope>IDENTIFICATION</scope>
</reference>
<feature type="compositionally biased region" description="Polar residues" evidence="1">
    <location>
        <begin position="964"/>
        <end position="977"/>
    </location>
</feature>
<feature type="compositionally biased region" description="Basic and acidic residues" evidence="1">
    <location>
        <begin position="826"/>
        <end position="841"/>
    </location>
</feature>
<feature type="region of interest" description="Disordered" evidence="1">
    <location>
        <begin position="964"/>
        <end position="983"/>
    </location>
</feature>
<dbReference type="eggNOG" id="KOG0892">
    <property type="taxonomic scope" value="Eukaryota"/>
</dbReference>
<feature type="compositionally biased region" description="Polar residues" evidence="1">
    <location>
        <begin position="649"/>
        <end position="668"/>
    </location>
</feature>
<dbReference type="FunCoup" id="A0A1U7Z6C3">
    <property type="interactions" value="652"/>
</dbReference>
<dbReference type="Gene3D" id="2.30.30.140">
    <property type="match status" value="1"/>
</dbReference>
<dbReference type="PANTHER" id="PTHR42851:SF12">
    <property type="entry name" value="PWWP DOMAIN PROTEIN"/>
    <property type="match status" value="1"/>
</dbReference>
<feature type="region of interest" description="Disordered" evidence="1">
    <location>
        <begin position="1"/>
        <end position="52"/>
    </location>
</feature>
<protein>
    <submittedName>
        <fullName evidence="3">Uncharacterized protein LOC104587226</fullName>
    </submittedName>
</protein>
<dbReference type="CDD" id="cd05162">
    <property type="entry name" value="PWWP"/>
    <property type="match status" value="1"/>
</dbReference>
<dbReference type="Proteomes" id="UP000189703">
    <property type="component" value="Unplaced"/>
</dbReference>
<keyword evidence="2" id="KW-1185">Reference proteome</keyword>
<feature type="region of interest" description="Disordered" evidence="1">
    <location>
        <begin position="212"/>
        <end position="231"/>
    </location>
</feature>
<dbReference type="GeneID" id="104587226"/>